<organism evidence="2 3">
    <name type="scientific">Staphylotrichum tortipilum</name>
    <dbReference type="NCBI Taxonomy" id="2831512"/>
    <lineage>
        <taxon>Eukaryota</taxon>
        <taxon>Fungi</taxon>
        <taxon>Dikarya</taxon>
        <taxon>Ascomycota</taxon>
        <taxon>Pezizomycotina</taxon>
        <taxon>Sordariomycetes</taxon>
        <taxon>Sordariomycetidae</taxon>
        <taxon>Sordariales</taxon>
        <taxon>Chaetomiaceae</taxon>
        <taxon>Staphylotrichum</taxon>
    </lineage>
</organism>
<feature type="region of interest" description="Disordered" evidence="1">
    <location>
        <begin position="66"/>
        <end position="124"/>
    </location>
</feature>
<accession>A0AAN6MJX6</accession>
<evidence type="ECO:0000256" key="1">
    <source>
        <dbReference type="SAM" id="MobiDB-lite"/>
    </source>
</evidence>
<protein>
    <submittedName>
        <fullName evidence="2">Uncharacterized protein</fullName>
    </submittedName>
</protein>
<dbReference type="Proteomes" id="UP001303889">
    <property type="component" value="Unassembled WGS sequence"/>
</dbReference>
<evidence type="ECO:0000313" key="3">
    <source>
        <dbReference type="Proteomes" id="UP001303889"/>
    </source>
</evidence>
<dbReference type="AlphaFoldDB" id="A0AAN6MJX6"/>
<reference evidence="2" key="1">
    <citation type="journal article" date="2023" name="Mol. Phylogenet. Evol.">
        <title>Genome-scale phylogeny and comparative genomics of the fungal order Sordariales.</title>
        <authorList>
            <person name="Hensen N."/>
            <person name="Bonometti L."/>
            <person name="Westerberg I."/>
            <person name="Brannstrom I.O."/>
            <person name="Guillou S."/>
            <person name="Cros-Aarteil S."/>
            <person name="Calhoun S."/>
            <person name="Haridas S."/>
            <person name="Kuo A."/>
            <person name="Mondo S."/>
            <person name="Pangilinan J."/>
            <person name="Riley R."/>
            <person name="LaButti K."/>
            <person name="Andreopoulos B."/>
            <person name="Lipzen A."/>
            <person name="Chen C."/>
            <person name="Yan M."/>
            <person name="Daum C."/>
            <person name="Ng V."/>
            <person name="Clum A."/>
            <person name="Steindorff A."/>
            <person name="Ohm R.A."/>
            <person name="Martin F."/>
            <person name="Silar P."/>
            <person name="Natvig D.O."/>
            <person name="Lalanne C."/>
            <person name="Gautier V."/>
            <person name="Ament-Velasquez S.L."/>
            <person name="Kruys A."/>
            <person name="Hutchinson M.I."/>
            <person name="Powell A.J."/>
            <person name="Barry K."/>
            <person name="Miller A.N."/>
            <person name="Grigoriev I.V."/>
            <person name="Debuchy R."/>
            <person name="Gladieux P."/>
            <person name="Hiltunen Thoren M."/>
            <person name="Johannesson H."/>
        </authorList>
    </citation>
    <scope>NUCLEOTIDE SEQUENCE</scope>
    <source>
        <strain evidence="2">CBS 103.79</strain>
    </source>
</reference>
<evidence type="ECO:0000313" key="2">
    <source>
        <dbReference type="EMBL" id="KAK3901905.1"/>
    </source>
</evidence>
<reference evidence="2" key="2">
    <citation type="submission" date="2023-05" db="EMBL/GenBank/DDBJ databases">
        <authorList>
            <consortium name="Lawrence Berkeley National Laboratory"/>
            <person name="Steindorff A."/>
            <person name="Hensen N."/>
            <person name="Bonometti L."/>
            <person name="Westerberg I."/>
            <person name="Brannstrom I.O."/>
            <person name="Guillou S."/>
            <person name="Cros-Aarteil S."/>
            <person name="Calhoun S."/>
            <person name="Haridas S."/>
            <person name="Kuo A."/>
            <person name="Mondo S."/>
            <person name="Pangilinan J."/>
            <person name="Riley R."/>
            <person name="Labutti K."/>
            <person name="Andreopoulos B."/>
            <person name="Lipzen A."/>
            <person name="Chen C."/>
            <person name="Yanf M."/>
            <person name="Daum C."/>
            <person name="Ng V."/>
            <person name="Clum A."/>
            <person name="Ohm R."/>
            <person name="Martin F."/>
            <person name="Silar P."/>
            <person name="Natvig D."/>
            <person name="Lalanne C."/>
            <person name="Gautier V."/>
            <person name="Ament-Velasquez S.L."/>
            <person name="Kruys A."/>
            <person name="Hutchinson M.I."/>
            <person name="Powell A.J."/>
            <person name="Barry K."/>
            <person name="Miller A.N."/>
            <person name="Grigoriev I.V."/>
            <person name="Debuchy R."/>
            <person name="Gladieux P."/>
            <person name="Thoren M.H."/>
            <person name="Johannesson H."/>
        </authorList>
    </citation>
    <scope>NUCLEOTIDE SEQUENCE</scope>
    <source>
        <strain evidence="2">CBS 103.79</strain>
    </source>
</reference>
<proteinExistence type="predicted"/>
<keyword evidence="3" id="KW-1185">Reference proteome</keyword>
<feature type="compositionally biased region" description="Gly residues" evidence="1">
    <location>
        <begin position="71"/>
        <end position="116"/>
    </location>
</feature>
<name>A0AAN6MJX6_9PEZI</name>
<gene>
    <name evidence="2" type="ORF">C8A05DRAFT_34409</name>
</gene>
<dbReference type="EMBL" id="MU855547">
    <property type="protein sequence ID" value="KAK3901905.1"/>
    <property type="molecule type" value="Genomic_DNA"/>
</dbReference>
<comment type="caution">
    <text evidence="2">The sequence shown here is derived from an EMBL/GenBank/DDBJ whole genome shotgun (WGS) entry which is preliminary data.</text>
</comment>
<sequence length="124" mass="12580">MCEYYKNVYGCGHTGKEILKDATGCRAGGKCPLSLGKVKARQQGRMTVCDRCPKFADDLIEYKDASRGKGHGVSGHGSSGHGSSGHGSSGHGSCRFGGGSSGAGGGSRGAGTGSRGGLFHRSDR</sequence>